<feature type="compositionally biased region" description="Basic and acidic residues" evidence="1">
    <location>
        <begin position="26"/>
        <end position="40"/>
    </location>
</feature>
<feature type="compositionally biased region" description="Basic residues" evidence="1">
    <location>
        <begin position="143"/>
        <end position="152"/>
    </location>
</feature>
<feature type="compositionally biased region" description="Basic residues" evidence="1">
    <location>
        <begin position="15"/>
        <end position="25"/>
    </location>
</feature>
<evidence type="ECO:0000256" key="1">
    <source>
        <dbReference type="SAM" id="MobiDB-lite"/>
    </source>
</evidence>
<dbReference type="EMBL" id="CADCTG010000226">
    <property type="protein sequence ID" value="CAA9268317.1"/>
    <property type="molecule type" value="Genomic_DNA"/>
</dbReference>
<feature type="compositionally biased region" description="Basic residues" evidence="1">
    <location>
        <begin position="41"/>
        <end position="60"/>
    </location>
</feature>
<accession>A0A6J4J587</accession>
<organism evidence="2">
    <name type="scientific">uncultured Acetobacteraceae bacterium</name>
    <dbReference type="NCBI Taxonomy" id="169975"/>
    <lineage>
        <taxon>Bacteria</taxon>
        <taxon>Pseudomonadati</taxon>
        <taxon>Pseudomonadota</taxon>
        <taxon>Alphaproteobacteria</taxon>
        <taxon>Acetobacterales</taxon>
        <taxon>Acetobacteraceae</taxon>
        <taxon>environmental samples</taxon>
    </lineage>
</organism>
<dbReference type="AlphaFoldDB" id="A0A6J4J587"/>
<protein>
    <submittedName>
        <fullName evidence="2">Uncharacterized protein</fullName>
    </submittedName>
</protein>
<proteinExistence type="predicted"/>
<feature type="non-terminal residue" evidence="2">
    <location>
        <position position="171"/>
    </location>
</feature>
<sequence>DPRLPPRWPPARRAGSARRRGRRRVPARDPRSGRRGFAVERHRRARVLRVPRRRVRRRALPRTAEPRRGRHPGLAGAQVDRGPVSARGRPGRRPPRLAPSVGGELPGALRGSAAGGRAVSGAFPGGAGGEQRDVHLLAGGRSGHGRRPRPGHRAGGGLRPARARGLQRRGA</sequence>
<reference evidence="2" key="1">
    <citation type="submission" date="2020-02" db="EMBL/GenBank/DDBJ databases">
        <authorList>
            <person name="Meier V. D."/>
        </authorList>
    </citation>
    <scope>NUCLEOTIDE SEQUENCE</scope>
    <source>
        <strain evidence="2">AVDCRST_MAG08</strain>
    </source>
</reference>
<evidence type="ECO:0000313" key="2">
    <source>
        <dbReference type="EMBL" id="CAA9268317.1"/>
    </source>
</evidence>
<feature type="compositionally biased region" description="Basic residues" evidence="1">
    <location>
        <begin position="161"/>
        <end position="171"/>
    </location>
</feature>
<name>A0A6J4J587_9PROT</name>
<gene>
    <name evidence="2" type="ORF">AVDCRST_MAG08-3061</name>
</gene>
<feature type="region of interest" description="Disordered" evidence="1">
    <location>
        <begin position="1"/>
        <end position="171"/>
    </location>
</feature>
<feature type="non-terminal residue" evidence="2">
    <location>
        <position position="1"/>
    </location>
</feature>
<feature type="compositionally biased region" description="Low complexity" evidence="1">
    <location>
        <begin position="107"/>
        <end position="122"/>
    </location>
</feature>